<reference evidence="2 3" key="1">
    <citation type="journal article" date="2013" name="PLoS ONE">
        <title>Genome-Wide Relatedness of Treponema pedis, from Gingiva and Necrotic Skin Lesions of Pigs, with the Human Oral Pathogen Treponema denticola.</title>
        <authorList>
            <person name="Svartstrom O."/>
            <person name="Mushtaq M."/>
            <person name="Pringle M."/>
            <person name="Segerman B."/>
        </authorList>
    </citation>
    <scope>NUCLEOTIDE SEQUENCE [LARGE SCALE GENOMIC DNA]</scope>
    <source>
        <strain evidence="2">T A4</strain>
    </source>
</reference>
<protein>
    <submittedName>
        <fullName evidence="2">Uncharacterized protein</fullName>
    </submittedName>
</protein>
<dbReference type="InterPro" id="IPR014719">
    <property type="entry name" value="Ribosomal_bL12_C/ClpS-like"/>
</dbReference>
<dbReference type="Gene3D" id="3.30.1390.10">
    <property type="match status" value="1"/>
</dbReference>
<dbReference type="OrthoDB" id="1254120at2"/>
<name>S5ZUF5_9SPIR</name>
<feature type="transmembrane region" description="Helical" evidence="1">
    <location>
        <begin position="281"/>
        <end position="299"/>
    </location>
</feature>
<evidence type="ECO:0000313" key="3">
    <source>
        <dbReference type="Proteomes" id="UP000015620"/>
    </source>
</evidence>
<dbReference type="HOGENOM" id="CLU_058828_0_0_12"/>
<keyword evidence="1" id="KW-1133">Transmembrane helix</keyword>
<gene>
    <name evidence="2" type="ORF">TPE_1330</name>
</gene>
<dbReference type="STRING" id="1291379.TPE_1330"/>
<evidence type="ECO:0000313" key="2">
    <source>
        <dbReference type="EMBL" id="AGT43825.1"/>
    </source>
</evidence>
<accession>S5ZUF5</accession>
<dbReference type="AlphaFoldDB" id="S5ZUF5"/>
<evidence type="ECO:0000256" key="1">
    <source>
        <dbReference type="SAM" id="Phobius"/>
    </source>
</evidence>
<dbReference type="GeneID" id="301089914"/>
<feature type="transmembrane region" description="Helical" evidence="1">
    <location>
        <begin position="166"/>
        <end position="184"/>
    </location>
</feature>
<keyword evidence="1" id="KW-0472">Membrane</keyword>
<organism evidence="2 3">
    <name type="scientific">Treponema pedis str. T A4</name>
    <dbReference type="NCBI Taxonomy" id="1291379"/>
    <lineage>
        <taxon>Bacteria</taxon>
        <taxon>Pseudomonadati</taxon>
        <taxon>Spirochaetota</taxon>
        <taxon>Spirochaetia</taxon>
        <taxon>Spirochaetales</taxon>
        <taxon>Treponemataceae</taxon>
        <taxon>Treponema</taxon>
    </lineage>
</organism>
<dbReference type="RefSeq" id="WP_020965125.1">
    <property type="nucleotide sequence ID" value="NC_022097.1"/>
</dbReference>
<keyword evidence="1" id="KW-0812">Transmembrane</keyword>
<proteinExistence type="predicted"/>
<feature type="transmembrane region" description="Helical" evidence="1">
    <location>
        <begin position="196"/>
        <end position="217"/>
    </location>
</feature>
<sequence length="394" mass="46654">MLKMLSNEDNNYLLSLIKENKMVEAVFFVKENKMVEAVFFVKENKMVEAVFFVKEKTGMGLKQAKEYVDTKRINDNTEHTGSNIISEADEKYIFSLLKENKQLEAIAFLHRERKISLEEAKDYVDKREFKNKISNEKIPYKKGYIIDRKTNTLIRDLNRQRKFSKVVHYIILISVIISLIQFYFLDKTSLEQMLFFGLSIAFIFFLSIAWLALTLNISSLEKRMNKIEELRLELELSREFEIKSLKSNWTLLFCIVIGSLLLWVLPTHINILIEELTYKSALNVIILIILLGFCIYNFFKELKNRKYSLSVSGETVKIFYENKEINSIKTDDINYIEFYSTTHKRNIGTPPTLRIFDNEKKMLVEMDIAREDYHTLTMYFTNYNVLIQDKYNEI</sequence>
<keyword evidence="3" id="KW-1185">Reference proteome</keyword>
<dbReference type="PATRIC" id="fig|1291379.3.peg.1322"/>
<feature type="transmembrane region" description="Helical" evidence="1">
    <location>
        <begin position="249"/>
        <end position="269"/>
    </location>
</feature>
<dbReference type="Proteomes" id="UP000015620">
    <property type="component" value="Chromosome"/>
</dbReference>
<dbReference type="EMBL" id="CP004120">
    <property type="protein sequence ID" value="AGT43825.1"/>
    <property type="molecule type" value="Genomic_DNA"/>
</dbReference>
<dbReference type="KEGG" id="tped:TPE_1330"/>